<feature type="chain" id="PRO_5045164943" evidence="2">
    <location>
        <begin position="24"/>
        <end position="583"/>
    </location>
</feature>
<dbReference type="InterPro" id="IPR011042">
    <property type="entry name" value="6-blade_b-propeller_TolB-like"/>
</dbReference>
<keyword evidence="4" id="KW-1185">Reference proteome</keyword>
<comment type="caution">
    <text evidence="3">The sequence shown here is derived from an EMBL/GenBank/DDBJ whole genome shotgun (WGS) entry which is preliminary data.</text>
</comment>
<evidence type="ECO:0000313" key="4">
    <source>
        <dbReference type="Proteomes" id="UP000618818"/>
    </source>
</evidence>
<dbReference type="SUPFAM" id="SSF82171">
    <property type="entry name" value="DPP6 N-terminal domain-like"/>
    <property type="match status" value="2"/>
</dbReference>
<dbReference type="Gene3D" id="2.120.10.60">
    <property type="entry name" value="Tricorn protease N-terminal domain"/>
    <property type="match status" value="1"/>
</dbReference>
<dbReference type="PANTHER" id="PTHR36842">
    <property type="entry name" value="PROTEIN TOLB HOMOLOG"/>
    <property type="match status" value="1"/>
</dbReference>
<evidence type="ECO:0000256" key="2">
    <source>
        <dbReference type="SAM" id="SignalP"/>
    </source>
</evidence>
<dbReference type="PANTHER" id="PTHR36842:SF1">
    <property type="entry name" value="PROTEIN TOLB"/>
    <property type="match status" value="1"/>
</dbReference>
<organism evidence="3 4">
    <name type="scientific">Nocardioides cavernae</name>
    <dbReference type="NCBI Taxonomy" id="1921566"/>
    <lineage>
        <taxon>Bacteria</taxon>
        <taxon>Bacillati</taxon>
        <taxon>Actinomycetota</taxon>
        <taxon>Actinomycetes</taxon>
        <taxon>Propionibacteriales</taxon>
        <taxon>Nocardioidaceae</taxon>
        <taxon>Nocardioides</taxon>
    </lineage>
</organism>
<keyword evidence="2" id="KW-0732">Signal</keyword>
<dbReference type="Proteomes" id="UP000618818">
    <property type="component" value="Unassembled WGS sequence"/>
</dbReference>
<feature type="signal peptide" evidence="2">
    <location>
        <begin position="1"/>
        <end position="23"/>
    </location>
</feature>
<proteinExistence type="inferred from homology"/>
<protein>
    <submittedName>
        <fullName evidence="3">PD40 domain-containing protein</fullName>
    </submittedName>
</protein>
<gene>
    <name evidence="3" type="ORF">IEZ26_22720</name>
</gene>
<accession>A0ABR8NLZ0</accession>
<sequence length="583" mass="63206">MHIRLVALCVLAATMLGGPSVDAHLPSSLVPRTLQQAATVGMIAYVAWGQDGVPNIHTIRTDGSRSRQLTTGGGLGPVWSPDGSQLAFWWKNRVGVMSAGGTTRRWVATGSSPTWSPDGSRLAYSCDEDSALCAVELDTHHVTTIVPPTTDGIHIGVGQKDWSPDGSLIVFTGWSPEGDGYTNYRQLFVVHPDGTGLRAVPNTFPTGTGPAWSRDGSALLYAERYDGRGGEVSGDIYSIRPDGTARTPVVKQPGTDDDPAWSPDGRAIAFTSAALGYPRMQGIWTTSRDGRNRHLVVRGGEDPTWRPGFEAGATAPPAAPESSGRRIAYVAASDAGFDLFVVRPDGDRSRRLTKHGRAQNPEWSPDHKRIAYSTLHGGIRVLRVDSGVDRKVAKSYGVAGLTWAPSGRLLAWGGSEGLTILNLRTGHRRVIPIEVGCCPRDPAWSPDGRVVAFSQDFSTQRTDIMTISPSGERLRRVTRLRGAEREAEWSPDGRTIAFTHEQGPWWMRSAEVLTVRGNGSDLRELAATDGMSYSPSWSDDGRLAWYSDGRRASPAPRAGLWNLDARGRRELLVPNRTIAYVAW</sequence>
<dbReference type="EMBL" id="JACXYZ010000006">
    <property type="protein sequence ID" value="MBD3927454.1"/>
    <property type="molecule type" value="Genomic_DNA"/>
</dbReference>
<dbReference type="Pfam" id="PF07676">
    <property type="entry name" value="PD40"/>
    <property type="match status" value="6"/>
</dbReference>
<dbReference type="InterPro" id="IPR011659">
    <property type="entry name" value="WD40"/>
</dbReference>
<dbReference type="Gene3D" id="2.120.10.30">
    <property type="entry name" value="TolB, C-terminal domain"/>
    <property type="match status" value="3"/>
</dbReference>
<evidence type="ECO:0000313" key="3">
    <source>
        <dbReference type="EMBL" id="MBD3927454.1"/>
    </source>
</evidence>
<evidence type="ECO:0000256" key="1">
    <source>
        <dbReference type="ARBA" id="ARBA00009820"/>
    </source>
</evidence>
<reference evidence="3 4" key="1">
    <citation type="submission" date="2020-09" db="EMBL/GenBank/DDBJ databases">
        <title>novel species in genus Nocardioides.</title>
        <authorList>
            <person name="Zhang G."/>
        </authorList>
    </citation>
    <scope>NUCLEOTIDE SEQUENCE [LARGE SCALE GENOMIC DNA]</scope>
    <source>
        <strain evidence="3 4">KCTC 39551</strain>
    </source>
</reference>
<comment type="similarity">
    <text evidence="1">Belongs to the TolB family.</text>
</comment>
<name>A0ABR8NLZ0_9ACTN</name>